<reference evidence="2" key="1">
    <citation type="journal article" date="2022" name="bioRxiv">
        <title>The characterization of multiple novel paramyxovirus species highlights the diverse nature of the subfamily Orthoparamyxovirinae.</title>
        <authorList>
            <person name="Vanmechelen B."/>
            <person name="Meurs S."/>
            <person name="Horemans M."/>
            <person name="Loosen A."/>
            <person name="Maes T.J."/>
            <person name="Laenen L."/>
            <person name="Vergote V."/>
            <person name="Koundouno F.R."/>
            <person name="Magassouba N."/>
            <person name="Konde M.K."/>
            <person name="Conde I.S."/>
            <person name="Carroll M.W."/>
            <person name="Maes P."/>
        </authorList>
    </citation>
    <scope>NUCLEOTIDE SEQUENCE</scope>
    <source>
        <strain evidence="2">BE/Ninove/Mag/1/2019</strain>
    </source>
</reference>
<keyword evidence="3" id="KW-1185">Reference proteome</keyword>
<evidence type="ECO:0000313" key="3">
    <source>
        <dbReference type="Proteomes" id="UP001246087"/>
    </source>
</evidence>
<keyword evidence="1" id="KW-0812">Transmembrane</keyword>
<sequence length="109" mass="12689">MSLHKCGLESLSDCTFPYLTKLTLESIRMERDAAILLFIIGFIMVFWLIVSVSWLLYLTIKIYKIRTELTKKIADIYHEFLCPPTDEYCPHVRLSPLPPAYNEIETTDS</sequence>
<keyword evidence="1" id="KW-1133">Transmembrane helix</keyword>
<feature type="transmembrane region" description="Helical" evidence="1">
    <location>
        <begin position="33"/>
        <end position="57"/>
    </location>
</feature>
<protein>
    <submittedName>
        <fullName evidence="2">Small hydrophobic protein</fullName>
    </submittedName>
</protein>
<dbReference type="EMBL" id="OK623355">
    <property type="protein sequence ID" value="UQM99536.1"/>
    <property type="molecule type" value="Viral_cRNA"/>
</dbReference>
<name>A0AAE9HQA3_9MONO</name>
<proteinExistence type="predicted"/>
<dbReference type="Proteomes" id="UP001246087">
    <property type="component" value="Segment"/>
</dbReference>
<accession>A0AAE9HQA3</accession>
<evidence type="ECO:0000256" key="1">
    <source>
        <dbReference type="SAM" id="Phobius"/>
    </source>
</evidence>
<evidence type="ECO:0000313" key="2">
    <source>
        <dbReference type="EMBL" id="UQM99536.1"/>
    </source>
</evidence>
<gene>
    <name evidence="2" type="primary">SH</name>
</gene>
<keyword evidence="1" id="KW-0472">Membrane</keyword>
<organism evidence="2 3">
    <name type="scientific">Ninove microtus virus</name>
    <dbReference type="NCBI Taxonomy" id="2940990"/>
    <lineage>
        <taxon>Viruses</taxon>
        <taxon>Riboviria</taxon>
        <taxon>Orthornavirae</taxon>
        <taxon>Negarnaviricota</taxon>
        <taxon>Haploviricotina</taxon>
        <taxon>Monjiviricetes</taxon>
        <taxon>Mononegavirales</taxon>
        <taxon>Paramyxoviridae</taxon>
        <taxon>Orthoparamyxovirinae</taxon>
        <taxon>Jeilongvirus</taxon>
        <taxon>Jeilongvirus microti</taxon>
    </lineage>
</organism>